<dbReference type="Proteomes" id="UP000243478">
    <property type="component" value="Unassembled WGS sequence"/>
</dbReference>
<evidence type="ECO:0000256" key="1">
    <source>
        <dbReference type="SAM" id="MobiDB-lite"/>
    </source>
</evidence>
<feature type="region of interest" description="Disordered" evidence="1">
    <location>
        <begin position="232"/>
        <end position="269"/>
    </location>
</feature>
<dbReference type="Gene3D" id="2.60.40.10">
    <property type="entry name" value="Immunoglobulins"/>
    <property type="match status" value="1"/>
</dbReference>
<dbReference type="PATRIC" id="fig|40324.63.peg.6827"/>
<feature type="chain" id="PRO_5002498811" evidence="2">
    <location>
        <begin position="28"/>
        <end position="269"/>
    </location>
</feature>
<dbReference type="AlphaFoldDB" id="A0A0F5ZMA3"/>
<evidence type="ECO:0000256" key="2">
    <source>
        <dbReference type="SAM" id="SignalP"/>
    </source>
</evidence>
<keyword evidence="2" id="KW-0732">Signal</keyword>
<protein>
    <submittedName>
        <fullName evidence="3">Uncharacterized protein</fullName>
    </submittedName>
</protein>
<proteinExistence type="predicted"/>
<dbReference type="EMBL" id="JZRZ01000029">
    <property type="protein sequence ID" value="KKD56818.1"/>
    <property type="molecule type" value="Genomic_DNA"/>
</dbReference>
<sequence>MYAEKLRMAAAVLLGFVLMFICQVAHAQAWIELTGPAQTSYTAPATYQLQLKSGVRGTGPKAEYLSDIQLMRNGQVISRLPSGTYTENGISPGSYQYVYRALAVRNVNGDEFTRELTSPVITITVAAPPAPLTVRSMFRELAEVSRQGHAVQRYCHVPEHRNTTWRAGDGYRLGQAERYVSSAARLGIADVAVPHDVGPGGTVTFTFNGAAANENGPSTLQWQMNRNGVRFGSTSSEQTLRRPEGSIAASCMSRRSRPAWRPGGPIASS</sequence>
<feature type="signal peptide" evidence="2">
    <location>
        <begin position="1"/>
        <end position="27"/>
    </location>
</feature>
<accession>A0A0F5ZMA3</accession>
<organism evidence="3">
    <name type="scientific">Stenotrophomonas maltophilia</name>
    <name type="common">Pseudomonas maltophilia</name>
    <name type="synonym">Xanthomonas maltophilia</name>
    <dbReference type="NCBI Taxonomy" id="40324"/>
    <lineage>
        <taxon>Bacteria</taxon>
        <taxon>Pseudomonadati</taxon>
        <taxon>Pseudomonadota</taxon>
        <taxon>Gammaproteobacteria</taxon>
        <taxon>Lysobacterales</taxon>
        <taxon>Lysobacteraceae</taxon>
        <taxon>Stenotrophomonas</taxon>
        <taxon>Stenotrophomonas maltophilia group</taxon>
    </lineage>
</organism>
<reference evidence="3" key="1">
    <citation type="submission" date="2015-03" db="EMBL/GenBank/DDBJ databases">
        <title>Draft genome of Stenotrophomonas maltophila isolated from urine specimen.</title>
        <authorList>
            <person name="Murugan N."/>
            <person name="Malathi J."/>
            <person name="Umashankar V."/>
            <person name="Madhavan H."/>
        </authorList>
    </citation>
    <scope>NUCLEOTIDE SEQUENCE [LARGE SCALE GENOMIC DNA]</scope>
    <source>
        <strain evidence="3">JMNMN1</strain>
    </source>
</reference>
<dbReference type="InterPro" id="IPR013783">
    <property type="entry name" value="Ig-like_fold"/>
</dbReference>
<name>A0A0F5ZMA3_STEMA</name>
<gene>
    <name evidence="3" type="ORF">VM57_18435</name>
</gene>
<evidence type="ECO:0000313" key="3">
    <source>
        <dbReference type="EMBL" id="KKD56818.1"/>
    </source>
</evidence>
<comment type="caution">
    <text evidence="3">The sequence shown here is derived from an EMBL/GenBank/DDBJ whole genome shotgun (WGS) entry which is preliminary data.</text>
</comment>